<gene>
    <name evidence="14" type="primary">dsbB</name>
    <name evidence="16" type="ORF">SAMN05660691_00929</name>
</gene>
<evidence type="ECO:0000256" key="7">
    <source>
        <dbReference type="ARBA" id="ARBA00022982"/>
    </source>
</evidence>
<evidence type="ECO:0000256" key="5">
    <source>
        <dbReference type="ARBA" id="ARBA00022519"/>
    </source>
</evidence>
<evidence type="ECO:0000256" key="15">
    <source>
        <dbReference type="SAM" id="Phobius"/>
    </source>
</evidence>
<comment type="function">
    <text evidence="14">Required for disulfide bond formation in some periplasmic proteins. Acts by oxidizing the DsbA protein.</text>
</comment>
<feature type="disulfide bond" description="Redox-active" evidence="14">
    <location>
        <begin position="41"/>
        <end position="44"/>
    </location>
</feature>
<dbReference type="PANTHER" id="PTHR36570">
    <property type="entry name" value="DISULFIDE BOND FORMATION PROTEIN B"/>
    <property type="match status" value="1"/>
</dbReference>
<evidence type="ECO:0000256" key="2">
    <source>
        <dbReference type="ARBA" id="ARBA00008823"/>
    </source>
</evidence>
<comment type="subcellular location">
    <subcellularLocation>
        <location evidence="1">Cell inner membrane</location>
        <topology evidence="1">Multi-pass membrane protein</topology>
    </subcellularLocation>
    <subcellularLocation>
        <location evidence="14">Cell membrane</location>
        <topology evidence="14">Multi-pass membrane protein</topology>
    </subcellularLocation>
</comment>
<keyword evidence="6 14" id="KW-0812">Transmembrane</keyword>
<organism evidence="16 17">
    <name type="scientific">Rheinheimera pacifica</name>
    <dbReference type="NCBI Taxonomy" id="173990"/>
    <lineage>
        <taxon>Bacteria</taxon>
        <taxon>Pseudomonadati</taxon>
        <taxon>Pseudomonadota</taxon>
        <taxon>Gammaproteobacteria</taxon>
        <taxon>Chromatiales</taxon>
        <taxon>Chromatiaceae</taxon>
        <taxon>Rheinheimera</taxon>
    </lineage>
</organism>
<dbReference type="InterPro" id="IPR023380">
    <property type="entry name" value="DsbB-like_sf"/>
</dbReference>
<feature type="topological domain" description="Cytoplasmic" evidence="14">
    <location>
        <begin position="1"/>
        <end position="14"/>
    </location>
</feature>
<dbReference type="InterPro" id="IPR003752">
    <property type="entry name" value="DiS_bond_form_DsbB/BdbC"/>
</dbReference>
<dbReference type="InterPro" id="IPR022920">
    <property type="entry name" value="Disulphide_bond_form_DsbB"/>
</dbReference>
<dbReference type="GO" id="GO:0009055">
    <property type="term" value="F:electron transfer activity"/>
    <property type="evidence" value="ECO:0007669"/>
    <property type="project" value="UniProtKB-UniRule"/>
</dbReference>
<dbReference type="AlphaFoldDB" id="A0A1H6KEQ5"/>
<evidence type="ECO:0000313" key="17">
    <source>
        <dbReference type="Proteomes" id="UP000199371"/>
    </source>
</evidence>
<evidence type="ECO:0000256" key="11">
    <source>
        <dbReference type="ARBA" id="ARBA00023157"/>
    </source>
</evidence>
<feature type="transmembrane region" description="Helical" evidence="15">
    <location>
        <begin position="145"/>
        <end position="165"/>
    </location>
</feature>
<keyword evidence="8 14" id="KW-1133">Transmembrane helix</keyword>
<dbReference type="EMBL" id="FNXF01000003">
    <property type="protein sequence ID" value="SEH71104.1"/>
    <property type="molecule type" value="Genomic_DNA"/>
</dbReference>
<dbReference type="InterPro" id="IPR050183">
    <property type="entry name" value="DsbB"/>
</dbReference>
<keyword evidence="11 14" id="KW-1015">Disulfide bond</keyword>
<keyword evidence="13 14" id="KW-0676">Redox-active center</keyword>
<dbReference type="OrthoDB" id="3711263at2"/>
<evidence type="ECO:0000256" key="6">
    <source>
        <dbReference type="ARBA" id="ARBA00022692"/>
    </source>
</evidence>
<evidence type="ECO:0000256" key="12">
    <source>
        <dbReference type="ARBA" id="ARBA00023186"/>
    </source>
</evidence>
<dbReference type="HAMAP" id="MF_00286">
    <property type="entry name" value="DsbB"/>
    <property type="match status" value="1"/>
</dbReference>
<keyword evidence="17" id="KW-1185">Reference proteome</keyword>
<proteinExistence type="inferred from homology"/>
<dbReference type="NCBIfam" id="NF002485">
    <property type="entry name" value="PRK01749.1"/>
    <property type="match status" value="1"/>
</dbReference>
<feature type="transmembrane region" description="Helical" evidence="15">
    <location>
        <begin position="70"/>
        <end position="89"/>
    </location>
</feature>
<protein>
    <recommendedName>
        <fullName evidence="14">Disulfide bond formation protein B</fullName>
    </recommendedName>
    <alternativeName>
        <fullName evidence="14">Disulfide oxidoreductase</fullName>
    </alternativeName>
</protein>
<feature type="topological domain" description="Cytoplasmic" evidence="14">
    <location>
        <begin position="167"/>
        <end position="178"/>
    </location>
</feature>
<dbReference type="Proteomes" id="UP000199371">
    <property type="component" value="Unassembled WGS sequence"/>
</dbReference>
<keyword evidence="10 14" id="KW-0472">Membrane</keyword>
<evidence type="ECO:0000256" key="13">
    <source>
        <dbReference type="ARBA" id="ARBA00023284"/>
    </source>
</evidence>
<keyword evidence="5" id="KW-0997">Cell inner membrane</keyword>
<feature type="topological domain" description="Periplasmic" evidence="14">
    <location>
        <begin position="32"/>
        <end position="49"/>
    </location>
</feature>
<accession>A0A1H6KEQ5</accession>
<dbReference type="STRING" id="173990.SAMN05660691_00929"/>
<evidence type="ECO:0000256" key="8">
    <source>
        <dbReference type="ARBA" id="ARBA00022989"/>
    </source>
</evidence>
<comment type="similarity">
    <text evidence="2 14">Belongs to the DsbB family.</text>
</comment>
<sequence>MLQKIKRLSMQRWPWMLLILSCLGLLASALYFQYGLNLQPCIKCIYIRSAFVGVLVAAIIGLLAPANALFRLLALFGVLASAGFGIMQANELLHIEQLLAEGGFFSCALFAEFPTWMPLDQWLPAVFEPTGSCGDTSWQFLDKSMAFWSAVSLWVYAVIAAILLLSQPVRISNNPYRD</sequence>
<evidence type="ECO:0000256" key="3">
    <source>
        <dbReference type="ARBA" id="ARBA00022448"/>
    </source>
</evidence>
<dbReference type="Gene3D" id="1.20.1550.10">
    <property type="entry name" value="DsbB-like"/>
    <property type="match status" value="1"/>
</dbReference>
<keyword evidence="3 14" id="KW-0813">Transport</keyword>
<evidence type="ECO:0000313" key="16">
    <source>
        <dbReference type="EMBL" id="SEH71104.1"/>
    </source>
</evidence>
<dbReference type="SUPFAM" id="SSF158442">
    <property type="entry name" value="DsbB-like"/>
    <property type="match status" value="1"/>
</dbReference>
<keyword evidence="12 14" id="KW-0143">Chaperone</keyword>
<evidence type="ECO:0000256" key="10">
    <source>
        <dbReference type="ARBA" id="ARBA00023136"/>
    </source>
</evidence>
<evidence type="ECO:0000256" key="4">
    <source>
        <dbReference type="ARBA" id="ARBA00022475"/>
    </source>
</evidence>
<keyword evidence="4 14" id="KW-1003">Cell membrane</keyword>
<evidence type="ECO:0000256" key="1">
    <source>
        <dbReference type="ARBA" id="ARBA00004429"/>
    </source>
</evidence>
<evidence type="ECO:0000256" key="9">
    <source>
        <dbReference type="ARBA" id="ARBA00023002"/>
    </source>
</evidence>
<dbReference type="GO" id="GO:0015035">
    <property type="term" value="F:protein-disulfide reductase activity"/>
    <property type="evidence" value="ECO:0007669"/>
    <property type="project" value="UniProtKB-UniRule"/>
</dbReference>
<dbReference type="Pfam" id="PF02600">
    <property type="entry name" value="DsbB"/>
    <property type="match status" value="1"/>
</dbReference>
<reference evidence="17" key="1">
    <citation type="submission" date="2016-10" db="EMBL/GenBank/DDBJ databases">
        <authorList>
            <person name="Varghese N."/>
            <person name="Submissions S."/>
        </authorList>
    </citation>
    <scope>NUCLEOTIDE SEQUENCE [LARGE SCALE GENOMIC DNA]</scope>
    <source>
        <strain evidence="17">DSM 17616</strain>
    </source>
</reference>
<feature type="disulfide bond" description="Redox-active" evidence="14">
    <location>
        <begin position="107"/>
        <end position="133"/>
    </location>
</feature>
<comment type="caution">
    <text evidence="14">Lacks conserved residue(s) required for the propagation of feature annotation.</text>
</comment>
<dbReference type="PANTHER" id="PTHR36570:SF2">
    <property type="entry name" value="DISULFIDE BOND FORMATION PROTEIN B"/>
    <property type="match status" value="1"/>
</dbReference>
<dbReference type="GO" id="GO:0006457">
    <property type="term" value="P:protein folding"/>
    <property type="evidence" value="ECO:0007669"/>
    <property type="project" value="InterPro"/>
</dbReference>
<dbReference type="RefSeq" id="WP_092790745.1">
    <property type="nucleotide sequence ID" value="NZ_FNXF01000003.1"/>
</dbReference>
<dbReference type="GO" id="GO:0005886">
    <property type="term" value="C:plasma membrane"/>
    <property type="evidence" value="ECO:0007669"/>
    <property type="project" value="UniProtKB-SubCell"/>
</dbReference>
<name>A0A1H6KEQ5_9GAMM</name>
<evidence type="ECO:0000256" key="14">
    <source>
        <dbReference type="HAMAP-Rule" id="MF_00286"/>
    </source>
</evidence>
<keyword evidence="7 14" id="KW-0249">Electron transport</keyword>
<keyword evidence="9 14" id="KW-0560">Oxidoreductase</keyword>
<feature type="transmembrane region" description="Helical" evidence="15">
    <location>
        <begin position="45"/>
        <end position="63"/>
    </location>
</feature>